<protein>
    <submittedName>
        <fullName evidence="1">Molybdopterin synthase subunit MoaE /molybdopterin synthase subunit MoaD</fullName>
    </submittedName>
</protein>
<dbReference type="GO" id="GO:0006777">
    <property type="term" value="P:Mo-molybdopterin cofactor biosynthetic process"/>
    <property type="evidence" value="ECO:0007669"/>
    <property type="project" value="InterPro"/>
</dbReference>
<proteinExistence type="predicted"/>
<dbReference type="InterPro" id="IPR016155">
    <property type="entry name" value="Mopterin_synth/thiamin_S_b"/>
</dbReference>
<dbReference type="CDD" id="cd00756">
    <property type="entry name" value="MoaE"/>
    <property type="match status" value="1"/>
</dbReference>
<organism evidence="1 2">
    <name type="scientific">Deinococcus yavapaiensis KR-236</name>
    <dbReference type="NCBI Taxonomy" id="694435"/>
    <lineage>
        <taxon>Bacteria</taxon>
        <taxon>Thermotogati</taxon>
        <taxon>Deinococcota</taxon>
        <taxon>Deinococci</taxon>
        <taxon>Deinococcales</taxon>
        <taxon>Deinococcaceae</taxon>
        <taxon>Deinococcus</taxon>
    </lineage>
</organism>
<dbReference type="InterPro" id="IPR012675">
    <property type="entry name" value="Beta-grasp_dom_sf"/>
</dbReference>
<dbReference type="InterPro" id="IPR003448">
    <property type="entry name" value="Mopterin_biosynth_MoaE"/>
</dbReference>
<evidence type="ECO:0000313" key="2">
    <source>
        <dbReference type="Proteomes" id="UP000248326"/>
    </source>
</evidence>
<dbReference type="SUPFAM" id="SSF54690">
    <property type="entry name" value="Molybdopterin synthase subunit MoaE"/>
    <property type="match status" value="1"/>
</dbReference>
<dbReference type="AlphaFoldDB" id="A0A318S646"/>
<gene>
    <name evidence="1" type="ORF">DES52_106228</name>
</gene>
<dbReference type="SUPFAM" id="SSF54285">
    <property type="entry name" value="MoaD/ThiS"/>
    <property type="match status" value="1"/>
</dbReference>
<accession>A0A318S646</accession>
<reference evidence="1 2" key="1">
    <citation type="submission" date="2018-06" db="EMBL/GenBank/DDBJ databases">
        <title>Genomic Encyclopedia of Type Strains, Phase IV (KMG-IV): sequencing the most valuable type-strain genomes for metagenomic binning, comparative biology and taxonomic classification.</title>
        <authorList>
            <person name="Goeker M."/>
        </authorList>
    </citation>
    <scope>NUCLEOTIDE SEQUENCE [LARGE SCALE GENOMIC DNA]</scope>
    <source>
        <strain evidence="1 2">DSM 18048</strain>
    </source>
</reference>
<evidence type="ECO:0000313" key="1">
    <source>
        <dbReference type="EMBL" id="PYE54262.1"/>
    </source>
</evidence>
<dbReference type="Gene3D" id="3.10.20.30">
    <property type="match status" value="1"/>
</dbReference>
<dbReference type="Pfam" id="PF02597">
    <property type="entry name" value="ThiS"/>
    <property type="match status" value="1"/>
</dbReference>
<dbReference type="InterPro" id="IPR003749">
    <property type="entry name" value="ThiS/MoaD-like"/>
</dbReference>
<dbReference type="Proteomes" id="UP000248326">
    <property type="component" value="Unassembled WGS sequence"/>
</dbReference>
<dbReference type="OrthoDB" id="9803224at2"/>
<dbReference type="EMBL" id="QJSX01000006">
    <property type="protein sequence ID" value="PYE54262.1"/>
    <property type="molecule type" value="Genomic_DNA"/>
</dbReference>
<dbReference type="CDD" id="cd00754">
    <property type="entry name" value="Ubl_MoaD"/>
    <property type="match status" value="1"/>
</dbReference>
<name>A0A318S646_9DEIO</name>
<dbReference type="InterPro" id="IPR036563">
    <property type="entry name" value="MoaE_sf"/>
</dbReference>
<dbReference type="RefSeq" id="WP_110886632.1">
    <property type="nucleotide sequence ID" value="NZ_QJSX01000006.1"/>
</dbReference>
<dbReference type="Gene3D" id="3.90.1170.40">
    <property type="entry name" value="Molybdopterin biosynthesis MoaE subunit"/>
    <property type="match status" value="1"/>
</dbReference>
<dbReference type="Pfam" id="PF02391">
    <property type="entry name" value="MoaE"/>
    <property type="match status" value="1"/>
</dbReference>
<keyword evidence="2" id="KW-1185">Reference proteome</keyword>
<dbReference type="PANTHER" id="PTHR23404">
    <property type="entry name" value="MOLYBDOPTERIN SYNTHASE RELATED"/>
    <property type="match status" value="1"/>
</dbReference>
<comment type="caution">
    <text evidence="1">The sequence shown here is derived from an EMBL/GenBank/DDBJ whole genome shotgun (WGS) entry which is preliminary data.</text>
</comment>
<sequence>MIVNILLFARLKREAGIESARIEVSESATVRDVADAVERAYGVSLSGCMIAVDERYATADTPVSQNVEIAFLPPVAGGAGDETRCLVRSEPLSLDEAQTFLVRPEWGAQSYFVGTVRSPNKGIDISYLRYEAYAPMAIRVMRDAVDLARQRHACAGIYIAHRVGELRPAEPSIVIGVGSPHRRAAIEACDFLIEHLKVYLPVWKLEVGENGEQWVEGTTGAPVL</sequence>